<organism evidence="1 2">
    <name type="scientific">Canavalia gladiata</name>
    <name type="common">Sword bean</name>
    <name type="synonym">Dolichos gladiatus</name>
    <dbReference type="NCBI Taxonomy" id="3824"/>
    <lineage>
        <taxon>Eukaryota</taxon>
        <taxon>Viridiplantae</taxon>
        <taxon>Streptophyta</taxon>
        <taxon>Embryophyta</taxon>
        <taxon>Tracheophyta</taxon>
        <taxon>Spermatophyta</taxon>
        <taxon>Magnoliopsida</taxon>
        <taxon>eudicotyledons</taxon>
        <taxon>Gunneridae</taxon>
        <taxon>Pentapetalae</taxon>
        <taxon>rosids</taxon>
        <taxon>fabids</taxon>
        <taxon>Fabales</taxon>
        <taxon>Fabaceae</taxon>
        <taxon>Papilionoideae</taxon>
        <taxon>50 kb inversion clade</taxon>
        <taxon>NPAAA clade</taxon>
        <taxon>indigoferoid/millettioid clade</taxon>
        <taxon>Phaseoleae</taxon>
        <taxon>Canavalia</taxon>
    </lineage>
</organism>
<keyword evidence="2" id="KW-1185">Reference proteome</keyword>
<dbReference type="Proteomes" id="UP001367508">
    <property type="component" value="Unassembled WGS sequence"/>
</dbReference>
<evidence type="ECO:0000313" key="2">
    <source>
        <dbReference type="Proteomes" id="UP001367508"/>
    </source>
</evidence>
<proteinExistence type="predicted"/>
<name>A0AAN9R0U6_CANGL</name>
<dbReference type="AlphaFoldDB" id="A0AAN9R0U6"/>
<gene>
    <name evidence="1" type="ORF">VNO77_07960</name>
</gene>
<protein>
    <submittedName>
        <fullName evidence="1">Uncharacterized protein</fullName>
    </submittedName>
</protein>
<dbReference type="EMBL" id="JAYMYQ010000002">
    <property type="protein sequence ID" value="KAK7349983.1"/>
    <property type="molecule type" value="Genomic_DNA"/>
</dbReference>
<evidence type="ECO:0000313" key="1">
    <source>
        <dbReference type="EMBL" id="KAK7349983.1"/>
    </source>
</evidence>
<sequence>MVILAIWLVRSDPTLKVQPPSKLQCSIFILMDGIESRLRHEYANPWIPSRFACVLIIEMQVEVQDLTWNFHTKIGLHVVFLEPEQSFKGFLEPYLVINASAIACCGVGVGV</sequence>
<comment type="caution">
    <text evidence="1">The sequence shown here is derived from an EMBL/GenBank/DDBJ whole genome shotgun (WGS) entry which is preliminary data.</text>
</comment>
<reference evidence="1 2" key="1">
    <citation type="submission" date="2024-01" db="EMBL/GenBank/DDBJ databases">
        <title>The genomes of 5 underutilized Papilionoideae crops provide insights into root nodulation and disease resistanc.</title>
        <authorList>
            <person name="Jiang F."/>
        </authorList>
    </citation>
    <scope>NUCLEOTIDE SEQUENCE [LARGE SCALE GENOMIC DNA]</scope>
    <source>
        <strain evidence="1">LVBAO_FW01</strain>
        <tissue evidence="1">Leaves</tissue>
    </source>
</reference>
<accession>A0AAN9R0U6</accession>